<reference evidence="3" key="1">
    <citation type="journal article" date="2014" name="Stand. Genomic Sci.">
        <title>Genome sequence of the exopolysaccharide-producing Salipiger mucosus type strain (DSM 16094(T)), a moderately halophilic member of the Roseobacter clade.</title>
        <authorList>
            <person name="Riedel T."/>
            <person name="Spring S."/>
            <person name="Fiebig A."/>
            <person name="Petersen J."/>
            <person name="Kyrpides N.C."/>
            <person name="Goker M."/>
            <person name="Klenk H.P."/>
        </authorList>
    </citation>
    <scope>NUCLEOTIDE SEQUENCE [LARGE SCALE GENOMIC DNA]</scope>
    <source>
        <strain evidence="3">DSM 16094</strain>
    </source>
</reference>
<comment type="caution">
    <text evidence="2">The sequence shown here is derived from an EMBL/GenBank/DDBJ whole genome shotgun (WGS) entry which is preliminary data.</text>
</comment>
<gene>
    <name evidence="2" type="ORF">Salmuc_04238</name>
</gene>
<dbReference type="EMBL" id="APVH01000038">
    <property type="protein sequence ID" value="EPX78657.1"/>
    <property type="molecule type" value="Genomic_DNA"/>
</dbReference>
<accession>S9QFK8</accession>
<dbReference type="RefSeq" id="WP_020040425.1">
    <property type="nucleotide sequence ID" value="NZ_KE557279.1"/>
</dbReference>
<protein>
    <submittedName>
        <fullName evidence="2">Uncharacterized protein</fullName>
    </submittedName>
</protein>
<keyword evidence="3" id="KW-1185">Reference proteome</keyword>
<feature type="region of interest" description="Disordered" evidence="1">
    <location>
        <begin position="554"/>
        <end position="577"/>
    </location>
</feature>
<dbReference type="AlphaFoldDB" id="S9QFK8"/>
<dbReference type="HOGENOM" id="CLU_030861_1_0_5"/>
<evidence type="ECO:0000313" key="3">
    <source>
        <dbReference type="Proteomes" id="UP000015347"/>
    </source>
</evidence>
<name>S9QFK8_9RHOB</name>
<feature type="compositionally biased region" description="Low complexity" evidence="1">
    <location>
        <begin position="554"/>
        <end position="569"/>
    </location>
</feature>
<dbReference type="Proteomes" id="UP000015347">
    <property type="component" value="Unassembled WGS sequence"/>
</dbReference>
<sequence>MAQLDSPIESTTTLTSRLAAEGRAVETVFTAAADALFAGREDLVRLVATIQAYRTGLSRLSTDELIASSTAMTEQIATVEASFAEECRAIATMEQALRATKSPFSSLRQRVQTLQVFTSTVRVVEMEVGFDEGHSFSQQIKDQSTRSMEGLEELGRLARRIREQTAEISARQTAFTDTGGRSLSAMRGQLDAMVARIAPGVKKALEDGARTEDAARQASDRLGGAISALQVGDSFRQRIEHAGAALALLPDATEHRAAHAFLRHLVATQMTAAATALRRDIDRAADTMATVSAGTADLVAWSGELLESSEIAELLGTLQDVSGAGLARLYSAQAERRLLETQLRTLRDALGDIQKVTREQLEVDGLMRMGSYNVTLRSQSSRGKGTTMTYVAKQIGELTDQCLAARQDVMRHLDVVRRTIADNFHTSAGRVSGRLDSIADGMSGLGDMLRLWRDLHASLSDLRTAGPEAVAEFDRCAKQMRAQLATAQRLEDMADRLRIDPSVPQAFPADDPTAREIAAQIRALYSVPEEREIHDRLCAPGSSGAALPARAPAEGIAGGAPAEPGGAPAEEAEFEWF</sequence>
<dbReference type="STRING" id="1123237.Salmuc_04238"/>
<evidence type="ECO:0000313" key="2">
    <source>
        <dbReference type="EMBL" id="EPX78657.1"/>
    </source>
</evidence>
<proteinExistence type="predicted"/>
<organism evidence="2 3">
    <name type="scientific">Salipiger mucosus DSM 16094</name>
    <dbReference type="NCBI Taxonomy" id="1123237"/>
    <lineage>
        <taxon>Bacteria</taxon>
        <taxon>Pseudomonadati</taxon>
        <taxon>Pseudomonadota</taxon>
        <taxon>Alphaproteobacteria</taxon>
        <taxon>Rhodobacterales</taxon>
        <taxon>Roseobacteraceae</taxon>
        <taxon>Salipiger</taxon>
    </lineage>
</organism>
<evidence type="ECO:0000256" key="1">
    <source>
        <dbReference type="SAM" id="MobiDB-lite"/>
    </source>
</evidence>